<organism evidence="8 9">
    <name type="scientific">Xanthomonas euvesicatoria pv. vesicatoria (strain 85-10)</name>
    <name type="common">Xanthomonas campestris pv. vesicatoria</name>
    <dbReference type="NCBI Taxonomy" id="316273"/>
    <lineage>
        <taxon>Bacteria</taxon>
        <taxon>Pseudomonadati</taxon>
        <taxon>Pseudomonadota</taxon>
        <taxon>Gammaproteobacteria</taxon>
        <taxon>Lysobacterales</taxon>
        <taxon>Lysobacteraceae</taxon>
        <taxon>Xanthomonas</taxon>
    </lineage>
</organism>
<keyword evidence="6" id="KW-0732">Signal</keyword>
<feature type="region of interest" description="Disordered" evidence="7">
    <location>
        <begin position="312"/>
        <end position="369"/>
    </location>
</feature>
<reference evidence="8 9" key="1">
    <citation type="journal article" date="2005" name="J. Bacteriol.">
        <title>Insights into genome plasticity and pathogenicity of the plant pathogenic Bacterium Xanthomonas campestris pv. vesicatoria revealed by the complete genome sequence.</title>
        <authorList>
            <person name="Thieme F."/>
            <person name="Koebnik R."/>
            <person name="Bekel T."/>
            <person name="Berger C."/>
            <person name="Boch J."/>
            <person name="Buettner D."/>
            <person name="Caldana C."/>
            <person name="Gaigalat L."/>
            <person name="Goesmann A."/>
            <person name="Kay S."/>
            <person name="Kirchner O."/>
            <person name="Lanz C."/>
            <person name="Linke B."/>
            <person name="McHardy A.C."/>
            <person name="Meyer F."/>
            <person name="Mittenhuber G."/>
            <person name="Nies D.H."/>
            <person name="Niesbach-Kloesgen U."/>
            <person name="Patschkowski T."/>
            <person name="Rueckert C."/>
            <person name="Rupp O."/>
            <person name="Schneicker S."/>
            <person name="Schuster S.C."/>
            <person name="Vorhoelter F.J."/>
            <person name="Weber E."/>
            <person name="Puehler A."/>
            <person name="Bonas U."/>
            <person name="Bartels D."/>
            <person name="Kaiser O."/>
        </authorList>
    </citation>
    <scope>NUCLEOTIDE SEQUENCE [LARGE SCALE GENOMIC DNA]</scope>
    <source>
        <strain evidence="8 9">85-10</strain>
    </source>
</reference>
<feature type="chain" id="PRO_5005143156" description="Arabinogalactan endo-beta-1,4-galactanase" evidence="6">
    <location>
        <begin position="27"/>
        <end position="511"/>
    </location>
</feature>
<keyword evidence="4 6" id="KW-0378">Hydrolase</keyword>
<gene>
    <name evidence="8" type="primary">ganA</name>
    <name evidence="8" type="ordered locus">XCV0610</name>
</gene>
<protein>
    <recommendedName>
        <fullName evidence="3 6">Arabinogalactan endo-beta-1,4-galactanase</fullName>
        <ecNumber evidence="3 6">3.2.1.89</ecNumber>
    </recommendedName>
</protein>
<dbReference type="GO" id="GO:0031218">
    <property type="term" value="F:arabinogalactan endo-1,4-beta-galactosidase activity"/>
    <property type="evidence" value="ECO:0007669"/>
    <property type="project" value="UniProtKB-EC"/>
</dbReference>
<evidence type="ECO:0000313" key="8">
    <source>
        <dbReference type="EMBL" id="CAJ22241.1"/>
    </source>
</evidence>
<comment type="similarity">
    <text evidence="2 6">Belongs to the glycosyl hydrolase 53 family.</text>
</comment>
<dbReference type="GO" id="GO:0045490">
    <property type="term" value="P:pectin catabolic process"/>
    <property type="evidence" value="ECO:0007669"/>
    <property type="project" value="TreeGrafter"/>
</dbReference>
<dbReference type="AlphaFoldDB" id="Q3BY22"/>
<dbReference type="EC" id="3.2.1.89" evidence="3 6"/>
<comment type="catalytic activity">
    <reaction evidence="1 6">
        <text>The enzyme specifically hydrolyzes (1-&gt;4)-beta-D-galactosidic linkages in type I arabinogalactans.</text>
        <dbReference type="EC" id="3.2.1.89"/>
    </reaction>
</comment>
<dbReference type="PANTHER" id="PTHR34983:SF1">
    <property type="entry name" value="ARABINOGALACTAN ENDO-BETA-1,4-GALACTANASE A"/>
    <property type="match status" value="1"/>
</dbReference>
<dbReference type="Proteomes" id="UP000007069">
    <property type="component" value="Chromosome"/>
</dbReference>
<dbReference type="InterPro" id="IPR017853">
    <property type="entry name" value="GH"/>
</dbReference>
<dbReference type="HOGENOM" id="CLU_533112_0_0_6"/>
<dbReference type="KEGG" id="xcv:XCV0610"/>
<dbReference type="Pfam" id="PF07745">
    <property type="entry name" value="Glyco_hydro_53"/>
    <property type="match status" value="1"/>
</dbReference>
<dbReference type="InterPro" id="IPR011683">
    <property type="entry name" value="Glyco_hydro_53"/>
</dbReference>
<sequence length="511" mass="56290" precursor="true">MTIFCRHYHRVWLIVLLCLCSAGVSAQGIAKGADVSWLNQQAANNPPQVFRDAAGNTTDFIKLFKDVGGNAIRLRVWVNPSGGWNDGRDTLDKAKRAAAQGMRIMIDFHYSDSWADPGKQTKPAAWAGHSVAQLNTDVYSHTQGILKYLKDNGITVSWVQVGNEINSGMLWNEGKTPNFATLGQFINSGYTATKAVYPNAKVVLHLANGYDNANFRWFFDNLRSAGGKWDVIGMSHYPPVGSWQDYNSRLDTNMRDMIARYGSDVVISEVGMDWQQAATTRAMLSNLLSRSSSIGARPRRVLLGAQRLPGLAGLHHGRSQQQRPTDRSAASILTSTLPRGGARRGAMSWQTQRPRHRVGAPPGATGFTDKAARAQVRSCNRWRPPLGCAGDGTQLHPQTRHRVGAHLGARASPRASRAQVRSYGRACTAAHSMRQRPAIACRCPSSFGRTPAAPAAPHRRFNRHPGSTQRTTASHSIRTRSEEWQQVRAVHLGVHEFTMSTHPRGVSPRER</sequence>
<dbReference type="PANTHER" id="PTHR34983">
    <property type="entry name" value="ARABINOGALACTAN ENDO-BETA-1,4-GALACTANASE A"/>
    <property type="match status" value="1"/>
</dbReference>
<dbReference type="eggNOG" id="COG3867">
    <property type="taxonomic scope" value="Bacteria"/>
</dbReference>
<evidence type="ECO:0000256" key="4">
    <source>
        <dbReference type="ARBA" id="ARBA00022801"/>
    </source>
</evidence>
<feature type="signal peptide" evidence="6">
    <location>
        <begin position="1"/>
        <end position="26"/>
    </location>
</feature>
<dbReference type="EMBL" id="AM039952">
    <property type="protein sequence ID" value="CAJ22241.1"/>
    <property type="molecule type" value="Genomic_DNA"/>
</dbReference>
<accession>Q3BY22</accession>
<evidence type="ECO:0000256" key="5">
    <source>
        <dbReference type="ARBA" id="ARBA00023295"/>
    </source>
</evidence>
<evidence type="ECO:0000256" key="6">
    <source>
        <dbReference type="RuleBase" id="RU361192"/>
    </source>
</evidence>
<evidence type="ECO:0000313" key="9">
    <source>
        <dbReference type="Proteomes" id="UP000007069"/>
    </source>
</evidence>
<evidence type="ECO:0000256" key="2">
    <source>
        <dbReference type="ARBA" id="ARBA00010687"/>
    </source>
</evidence>
<dbReference type="CAZy" id="GH53">
    <property type="family name" value="Glycoside Hydrolase Family 53"/>
</dbReference>
<evidence type="ECO:0000256" key="1">
    <source>
        <dbReference type="ARBA" id="ARBA00001695"/>
    </source>
</evidence>
<feature type="region of interest" description="Disordered" evidence="7">
    <location>
        <begin position="450"/>
        <end position="480"/>
    </location>
</feature>
<dbReference type="SUPFAM" id="SSF51445">
    <property type="entry name" value="(Trans)glycosidases"/>
    <property type="match status" value="1"/>
</dbReference>
<proteinExistence type="inferred from homology"/>
<keyword evidence="5 6" id="KW-0326">Glycosidase</keyword>
<evidence type="ECO:0000256" key="3">
    <source>
        <dbReference type="ARBA" id="ARBA00012556"/>
    </source>
</evidence>
<name>Q3BY22_XANE5</name>
<dbReference type="GO" id="GO:0015926">
    <property type="term" value="F:glucosidase activity"/>
    <property type="evidence" value="ECO:0007669"/>
    <property type="project" value="InterPro"/>
</dbReference>
<dbReference type="Gene3D" id="3.20.20.80">
    <property type="entry name" value="Glycosidases"/>
    <property type="match status" value="1"/>
</dbReference>
<feature type="compositionally biased region" description="Polar residues" evidence="7">
    <location>
        <begin position="465"/>
        <end position="476"/>
    </location>
</feature>
<evidence type="ECO:0000256" key="7">
    <source>
        <dbReference type="SAM" id="MobiDB-lite"/>
    </source>
</evidence>